<dbReference type="EMBL" id="OX465086">
    <property type="protein sequence ID" value="CAI9261393.1"/>
    <property type="molecule type" value="Genomic_DNA"/>
</dbReference>
<dbReference type="InterPro" id="IPR029752">
    <property type="entry name" value="D-isomer_DH_CS1"/>
</dbReference>
<dbReference type="GO" id="GO:0016618">
    <property type="term" value="F:hydroxypyruvate reductase [NAD(P)H] activity"/>
    <property type="evidence" value="ECO:0007669"/>
    <property type="project" value="TreeGrafter"/>
</dbReference>
<dbReference type="GO" id="GO:0005829">
    <property type="term" value="C:cytosol"/>
    <property type="evidence" value="ECO:0007669"/>
    <property type="project" value="TreeGrafter"/>
</dbReference>
<dbReference type="CDD" id="cd12156">
    <property type="entry name" value="HPPR"/>
    <property type="match status" value="1"/>
</dbReference>
<keyword evidence="2 4" id="KW-0560">Oxidoreductase</keyword>
<dbReference type="SUPFAM" id="SSF51735">
    <property type="entry name" value="NAD(P)-binding Rossmann-fold domains"/>
    <property type="match status" value="1"/>
</dbReference>
<dbReference type="SUPFAM" id="SSF52283">
    <property type="entry name" value="Formate/glycerate dehydrogenase catalytic domain-like"/>
    <property type="match status" value="1"/>
</dbReference>
<feature type="domain" description="D-isomer specific 2-hydroxyacid dehydrogenase NAD-binding" evidence="6">
    <location>
        <begin position="142"/>
        <end position="314"/>
    </location>
</feature>
<dbReference type="InterPro" id="IPR036291">
    <property type="entry name" value="NAD(P)-bd_dom_sf"/>
</dbReference>
<dbReference type="AlphaFoldDB" id="A0AA35Y856"/>
<reference evidence="7" key="1">
    <citation type="submission" date="2023-04" db="EMBL/GenBank/DDBJ databases">
        <authorList>
            <person name="Vijverberg K."/>
            <person name="Xiong W."/>
            <person name="Schranz E."/>
        </authorList>
    </citation>
    <scope>NUCLEOTIDE SEQUENCE</scope>
</reference>
<evidence type="ECO:0000259" key="5">
    <source>
        <dbReference type="Pfam" id="PF00389"/>
    </source>
</evidence>
<dbReference type="PANTHER" id="PTHR10996">
    <property type="entry name" value="2-HYDROXYACID DEHYDROGENASE-RELATED"/>
    <property type="match status" value="1"/>
</dbReference>
<dbReference type="GO" id="GO:0030267">
    <property type="term" value="F:glyoxylate reductase (NADPH) activity"/>
    <property type="evidence" value="ECO:0007669"/>
    <property type="project" value="TreeGrafter"/>
</dbReference>
<dbReference type="GO" id="GO:0051287">
    <property type="term" value="F:NAD binding"/>
    <property type="evidence" value="ECO:0007669"/>
    <property type="project" value="InterPro"/>
</dbReference>
<organism evidence="7 8">
    <name type="scientific">Lactuca saligna</name>
    <name type="common">Willowleaf lettuce</name>
    <dbReference type="NCBI Taxonomy" id="75948"/>
    <lineage>
        <taxon>Eukaryota</taxon>
        <taxon>Viridiplantae</taxon>
        <taxon>Streptophyta</taxon>
        <taxon>Embryophyta</taxon>
        <taxon>Tracheophyta</taxon>
        <taxon>Spermatophyta</taxon>
        <taxon>Magnoliopsida</taxon>
        <taxon>eudicotyledons</taxon>
        <taxon>Gunneridae</taxon>
        <taxon>Pentapetalae</taxon>
        <taxon>asterids</taxon>
        <taxon>campanulids</taxon>
        <taxon>Asterales</taxon>
        <taxon>Asteraceae</taxon>
        <taxon>Cichorioideae</taxon>
        <taxon>Cichorieae</taxon>
        <taxon>Lactucinae</taxon>
        <taxon>Lactuca</taxon>
    </lineage>
</organism>
<keyword evidence="1" id="KW-0521">NADP</keyword>
<accession>A0AA35Y856</accession>
<evidence type="ECO:0008006" key="9">
    <source>
        <dbReference type="Google" id="ProtNLM"/>
    </source>
</evidence>
<dbReference type="InterPro" id="IPR006140">
    <property type="entry name" value="D-isomer_DH_NAD-bd"/>
</dbReference>
<protein>
    <recommendedName>
        <fullName evidence="9">Glyoxylate reductase</fullName>
    </recommendedName>
</protein>
<keyword evidence="8" id="KW-1185">Reference proteome</keyword>
<gene>
    <name evidence="7" type="ORF">LSALG_LOCUS2184</name>
</gene>
<sequence>MQSLKQISTLSNRSEVQFLTLMAQEDHQSPPYLGQVLVIRPPPVFSVHEQYISSKFQILKAYESPLPTHDFLQTYARSVKVVLCSAGSPITADVLHDLPALQLVVSSTTGVNHIDMAECRRRGIRVTNTGDLFSDDVADGAVGLLIDVMRRISAGDRFVRGGRWPALSEYPLGSKLGGKRVGIVGLGNIGSSVATRLEAMGCMVSYTSRHKKDSTHYTFYPNVLQLAFNSDALIICCALTNDTRHMINNTVLRALGKTGVIVNVARGAIIDEVELVECLVEGEVGGAGLDVFEKEPKVPNELFELDNVVLSSHSTACTRECFYDAAQTVVANLEAFFMSKPLLTPVS</sequence>
<dbReference type="Pfam" id="PF00389">
    <property type="entry name" value="2-Hacid_dh"/>
    <property type="match status" value="1"/>
</dbReference>
<dbReference type="Pfam" id="PF02826">
    <property type="entry name" value="2-Hacid_dh_C"/>
    <property type="match status" value="1"/>
</dbReference>
<evidence type="ECO:0000256" key="3">
    <source>
        <dbReference type="ARBA" id="ARBA00023027"/>
    </source>
</evidence>
<dbReference type="Proteomes" id="UP001177003">
    <property type="component" value="Chromosome 0"/>
</dbReference>
<proteinExistence type="inferred from homology"/>
<comment type="similarity">
    <text evidence="4">Belongs to the D-isomer specific 2-hydroxyacid dehydrogenase family.</text>
</comment>
<keyword evidence="3" id="KW-0520">NAD</keyword>
<dbReference type="PANTHER" id="PTHR10996:SF179">
    <property type="entry name" value="D-ISOMER SPECIFIC 2-HYDROXYACID DEHYDROGENASE FAMILY PROTEIN-RELATED"/>
    <property type="match status" value="1"/>
</dbReference>
<dbReference type="InterPro" id="IPR050223">
    <property type="entry name" value="D-isomer_2-hydroxyacid_DH"/>
</dbReference>
<dbReference type="PROSITE" id="PS00065">
    <property type="entry name" value="D_2_HYDROXYACID_DH_1"/>
    <property type="match status" value="1"/>
</dbReference>
<evidence type="ECO:0000313" key="8">
    <source>
        <dbReference type="Proteomes" id="UP001177003"/>
    </source>
</evidence>
<evidence type="ECO:0000256" key="4">
    <source>
        <dbReference type="RuleBase" id="RU003719"/>
    </source>
</evidence>
<dbReference type="Gene3D" id="3.40.50.720">
    <property type="entry name" value="NAD(P)-binding Rossmann-like Domain"/>
    <property type="match status" value="2"/>
</dbReference>
<evidence type="ECO:0000256" key="1">
    <source>
        <dbReference type="ARBA" id="ARBA00022857"/>
    </source>
</evidence>
<evidence type="ECO:0000256" key="2">
    <source>
        <dbReference type="ARBA" id="ARBA00023002"/>
    </source>
</evidence>
<evidence type="ECO:0000313" key="7">
    <source>
        <dbReference type="EMBL" id="CAI9261393.1"/>
    </source>
</evidence>
<evidence type="ECO:0000259" key="6">
    <source>
        <dbReference type="Pfam" id="PF02826"/>
    </source>
</evidence>
<dbReference type="FunFam" id="3.40.50.720:FF:000213">
    <property type="entry name" value="Putative 2-hydroxyacid dehydrogenase"/>
    <property type="match status" value="1"/>
</dbReference>
<name>A0AA35Y856_LACSI</name>
<feature type="domain" description="D-isomer specific 2-hydroxyacid dehydrogenase catalytic" evidence="5">
    <location>
        <begin position="60"/>
        <end position="346"/>
    </location>
</feature>
<dbReference type="InterPro" id="IPR006139">
    <property type="entry name" value="D-isomer_2_OHA_DH_cat_dom"/>
</dbReference>